<keyword evidence="4" id="KW-1185">Reference proteome</keyword>
<dbReference type="Gene3D" id="3.40.50.720">
    <property type="entry name" value="NAD(P)-binding Rossmann-like Domain"/>
    <property type="match status" value="1"/>
</dbReference>
<proteinExistence type="inferred from homology"/>
<comment type="similarity">
    <text evidence="1">Belongs to the short-chain dehydrogenases/reductases (SDR) family.</text>
</comment>
<dbReference type="Proteomes" id="UP001243989">
    <property type="component" value="Unassembled WGS sequence"/>
</dbReference>
<gene>
    <name evidence="3" type="ORF">BDP81DRAFT_401177</name>
</gene>
<accession>A0AAJ0E789</accession>
<evidence type="ECO:0000313" key="4">
    <source>
        <dbReference type="Proteomes" id="UP001243989"/>
    </source>
</evidence>
<dbReference type="InterPro" id="IPR002347">
    <property type="entry name" value="SDR_fam"/>
</dbReference>
<protein>
    <recommendedName>
        <fullName evidence="5">Oxidoreductase</fullName>
    </recommendedName>
</protein>
<dbReference type="GeneID" id="85473650"/>
<dbReference type="SUPFAM" id="SSF51735">
    <property type="entry name" value="NAD(P)-binding Rossmann-fold domains"/>
    <property type="match status" value="1"/>
</dbReference>
<dbReference type="AlphaFoldDB" id="A0AAJ0E789"/>
<dbReference type="EMBL" id="JAHMHQ010000051">
    <property type="protein sequence ID" value="KAK1621464.1"/>
    <property type="molecule type" value="Genomic_DNA"/>
</dbReference>
<evidence type="ECO:0008006" key="5">
    <source>
        <dbReference type="Google" id="ProtNLM"/>
    </source>
</evidence>
<dbReference type="InterPro" id="IPR036291">
    <property type="entry name" value="NAD(P)-bd_dom_sf"/>
</dbReference>
<evidence type="ECO:0000256" key="2">
    <source>
        <dbReference type="ARBA" id="ARBA00023002"/>
    </source>
</evidence>
<dbReference type="GO" id="GO:0016491">
    <property type="term" value="F:oxidoreductase activity"/>
    <property type="evidence" value="ECO:0007669"/>
    <property type="project" value="UniProtKB-KW"/>
</dbReference>
<dbReference type="PANTHER" id="PTHR43669:SF3">
    <property type="entry name" value="ALCOHOL DEHYDROGENASE, PUTATIVE (AFU_ORTHOLOGUE AFUA_3G03445)-RELATED"/>
    <property type="match status" value="1"/>
</dbReference>
<organism evidence="3 4">
    <name type="scientific">Colletotrichum phormii</name>
    <dbReference type="NCBI Taxonomy" id="359342"/>
    <lineage>
        <taxon>Eukaryota</taxon>
        <taxon>Fungi</taxon>
        <taxon>Dikarya</taxon>
        <taxon>Ascomycota</taxon>
        <taxon>Pezizomycotina</taxon>
        <taxon>Sordariomycetes</taxon>
        <taxon>Hypocreomycetidae</taxon>
        <taxon>Glomerellales</taxon>
        <taxon>Glomerellaceae</taxon>
        <taxon>Colletotrichum</taxon>
        <taxon>Colletotrichum acutatum species complex</taxon>
    </lineage>
</organism>
<dbReference type="Pfam" id="PF00106">
    <property type="entry name" value="adh_short"/>
    <property type="match status" value="1"/>
</dbReference>
<evidence type="ECO:0000313" key="3">
    <source>
        <dbReference type="EMBL" id="KAK1621464.1"/>
    </source>
</evidence>
<comment type="caution">
    <text evidence="3">The sequence shown here is derived from an EMBL/GenBank/DDBJ whole genome shotgun (WGS) entry which is preliminary data.</text>
</comment>
<reference evidence="3" key="1">
    <citation type="submission" date="2021-06" db="EMBL/GenBank/DDBJ databases">
        <title>Comparative genomics, transcriptomics and evolutionary studies reveal genomic signatures of adaptation to plant cell wall in hemibiotrophic fungi.</title>
        <authorList>
            <consortium name="DOE Joint Genome Institute"/>
            <person name="Baroncelli R."/>
            <person name="Diaz J.F."/>
            <person name="Benocci T."/>
            <person name="Peng M."/>
            <person name="Battaglia E."/>
            <person name="Haridas S."/>
            <person name="Andreopoulos W."/>
            <person name="Labutti K."/>
            <person name="Pangilinan J."/>
            <person name="Floch G.L."/>
            <person name="Makela M.R."/>
            <person name="Henrissat B."/>
            <person name="Grigoriev I.V."/>
            <person name="Crouch J.A."/>
            <person name="De Vries R.P."/>
            <person name="Sukno S.A."/>
            <person name="Thon M.R."/>
        </authorList>
    </citation>
    <scope>NUCLEOTIDE SEQUENCE</scope>
    <source>
        <strain evidence="3">CBS 102054</strain>
    </source>
</reference>
<sequence length="90" mass="9490">MSLPYQKVLLVGATSGIGAALADKLVENGTFVIAAGRRKENLDQFVAKHGNTKAAAAVVDILRLESIPEFAASIIKEHPDLDCVFLNAGV</sequence>
<dbReference type="PANTHER" id="PTHR43669">
    <property type="entry name" value="5-KETO-D-GLUCONATE 5-REDUCTASE"/>
    <property type="match status" value="1"/>
</dbReference>
<evidence type="ECO:0000256" key="1">
    <source>
        <dbReference type="ARBA" id="ARBA00006484"/>
    </source>
</evidence>
<dbReference type="RefSeq" id="XP_060437459.1">
    <property type="nucleotide sequence ID" value="XM_060588788.1"/>
</dbReference>
<name>A0AAJ0E789_9PEZI</name>
<keyword evidence="2" id="KW-0560">Oxidoreductase</keyword>